<dbReference type="EMBL" id="CADCVA010000183">
    <property type="protein sequence ID" value="CAA9419202.1"/>
    <property type="molecule type" value="Genomic_DNA"/>
</dbReference>
<reference evidence="1" key="1">
    <citation type="submission" date="2020-02" db="EMBL/GenBank/DDBJ databases">
        <authorList>
            <person name="Meier V. D."/>
        </authorList>
    </citation>
    <scope>NUCLEOTIDE SEQUENCE</scope>
    <source>
        <strain evidence="1">AVDCRST_MAG82</strain>
    </source>
</reference>
<proteinExistence type="predicted"/>
<evidence type="ECO:0000313" key="1">
    <source>
        <dbReference type="EMBL" id="CAA9419202.1"/>
    </source>
</evidence>
<gene>
    <name evidence="1" type="ORF">AVDCRST_MAG82-1309</name>
</gene>
<name>A0A6J4PLA0_9ACTN</name>
<protein>
    <submittedName>
        <fullName evidence="1">Uncharacterized protein</fullName>
    </submittedName>
</protein>
<sequence length="124" mass="14105">MKAVEARAAHVHHGAARSLLSLYDQAAEGFGPWSDFDAEAERWGVDYRVTRDELAAMVDGSVCELPAAEHLRLHWDAGDFARWGRRGGLRTLALYGRPYFSLLARFRWSRVEVEAQVGYRKTLR</sequence>
<dbReference type="AlphaFoldDB" id="A0A6J4PLA0"/>
<accession>A0A6J4PLA0</accession>
<organism evidence="1">
    <name type="scientific">uncultured Rubrobacteraceae bacterium</name>
    <dbReference type="NCBI Taxonomy" id="349277"/>
    <lineage>
        <taxon>Bacteria</taxon>
        <taxon>Bacillati</taxon>
        <taxon>Actinomycetota</taxon>
        <taxon>Rubrobacteria</taxon>
        <taxon>Rubrobacterales</taxon>
        <taxon>Rubrobacteraceae</taxon>
        <taxon>environmental samples</taxon>
    </lineage>
</organism>